<comment type="subcellular location">
    <subcellularLocation>
        <location evidence="1">Nucleus</location>
    </subcellularLocation>
</comment>
<dbReference type="InterPro" id="IPR036864">
    <property type="entry name" value="Zn2-C6_fun-type_DNA-bd_sf"/>
</dbReference>
<keyword evidence="10" id="KW-1185">Reference proteome</keyword>
<organism evidence="9 10">
    <name type="scientific">Penicillium polonicum</name>
    <dbReference type="NCBI Taxonomy" id="60169"/>
    <lineage>
        <taxon>Eukaryota</taxon>
        <taxon>Fungi</taxon>
        <taxon>Dikarya</taxon>
        <taxon>Ascomycota</taxon>
        <taxon>Pezizomycotina</taxon>
        <taxon>Eurotiomycetes</taxon>
        <taxon>Eurotiomycetidae</taxon>
        <taxon>Eurotiales</taxon>
        <taxon>Aspergillaceae</taxon>
        <taxon>Penicillium</taxon>
    </lineage>
</organism>
<evidence type="ECO:0000259" key="8">
    <source>
        <dbReference type="PROSITE" id="PS50048"/>
    </source>
</evidence>
<dbReference type="SUPFAM" id="SSF57701">
    <property type="entry name" value="Zn2/Cys6 DNA-binding domain"/>
    <property type="match status" value="1"/>
</dbReference>
<dbReference type="GO" id="GO:0005634">
    <property type="term" value="C:nucleus"/>
    <property type="evidence" value="ECO:0007669"/>
    <property type="project" value="UniProtKB-SubCell"/>
</dbReference>
<evidence type="ECO:0000256" key="4">
    <source>
        <dbReference type="ARBA" id="ARBA00023125"/>
    </source>
</evidence>
<evidence type="ECO:0000256" key="2">
    <source>
        <dbReference type="ARBA" id="ARBA00022723"/>
    </source>
</evidence>
<keyword evidence="3" id="KW-0805">Transcription regulation</keyword>
<dbReference type="GO" id="GO:0000981">
    <property type="term" value="F:DNA-binding transcription factor activity, RNA polymerase II-specific"/>
    <property type="evidence" value="ECO:0007669"/>
    <property type="project" value="InterPro"/>
</dbReference>
<accession>A0A1V6NSI8</accession>
<dbReference type="Proteomes" id="UP000191408">
    <property type="component" value="Unassembled WGS sequence"/>
</dbReference>
<dbReference type="GO" id="GO:0008270">
    <property type="term" value="F:zinc ion binding"/>
    <property type="evidence" value="ECO:0007669"/>
    <property type="project" value="InterPro"/>
</dbReference>
<dbReference type="InterPro" id="IPR007219">
    <property type="entry name" value="XnlR_reg_dom"/>
</dbReference>
<dbReference type="OrthoDB" id="4356994at2759"/>
<dbReference type="PANTHER" id="PTHR47338">
    <property type="entry name" value="ZN(II)2CYS6 TRANSCRIPTION FACTOR (EUROFUNG)-RELATED"/>
    <property type="match status" value="1"/>
</dbReference>
<evidence type="ECO:0000256" key="6">
    <source>
        <dbReference type="ARBA" id="ARBA00023242"/>
    </source>
</evidence>
<feature type="compositionally biased region" description="Polar residues" evidence="7">
    <location>
        <begin position="155"/>
        <end position="176"/>
    </location>
</feature>
<feature type="domain" description="Zn(2)-C6 fungal-type" evidence="8">
    <location>
        <begin position="29"/>
        <end position="59"/>
    </location>
</feature>
<evidence type="ECO:0000256" key="3">
    <source>
        <dbReference type="ARBA" id="ARBA00023015"/>
    </source>
</evidence>
<dbReference type="GO" id="GO:0003677">
    <property type="term" value="F:DNA binding"/>
    <property type="evidence" value="ECO:0007669"/>
    <property type="project" value="UniProtKB-KW"/>
</dbReference>
<keyword evidence="2" id="KW-0479">Metal-binding</keyword>
<evidence type="ECO:0000256" key="5">
    <source>
        <dbReference type="ARBA" id="ARBA00023163"/>
    </source>
</evidence>
<dbReference type="AlphaFoldDB" id="A0A1V6NSI8"/>
<keyword evidence="6" id="KW-0539">Nucleus</keyword>
<dbReference type="PANTHER" id="PTHR47338:SF10">
    <property type="entry name" value="TRANSCRIPTION FACTOR DOMAIN-CONTAINING PROTEIN-RELATED"/>
    <property type="match status" value="1"/>
</dbReference>
<reference evidence="10" key="1">
    <citation type="journal article" date="2017" name="Nat. Microbiol.">
        <title>Global analysis of biosynthetic gene clusters reveals vast potential of secondary metabolite production in Penicillium species.</title>
        <authorList>
            <person name="Nielsen J.C."/>
            <person name="Grijseels S."/>
            <person name="Prigent S."/>
            <person name="Ji B."/>
            <person name="Dainat J."/>
            <person name="Nielsen K.F."/>
            <person name="Frisvad J.C."/>
            <person name="Workman M."/>
            <person name="Nielsen J."/>
        </authorList>
    </citation>
    <scope>NUCLEOTIDE SEQUENCE [LARGE SCALE GENOMIC DNA]</scope>
    <source>
        <strain evidence="10">IBT 4502</strain>
    </source>
</reference>
<keyword evidence="4" id="KW-0238">DNA-binding</keyword>
<gene>
    <name evidence="9" type="ORF">PENPOL_c003G05831</name>
</gene>
<evidence type="ECO:0000313" key="10">
    <source>
        <dbReference type="Proteomes" id="UP000191408"/>
    </source>
</evidence>
<dbReference type="GO" id="GO:0006351">
    <property type="term" value="P:DNA-templated transcription"/>
    <property type="evidence" value="ECO:0007669"/>
    <property type="project" value="InterPro"/>
</dbReference>
<dbReference type="STRING" id="60169.A0A1V6NSI8"/>
<protein>
    <recommendedName>
        <fullName evidence="8">Zn(2)-C6 fungal-type domain-containing protein</fullName>
    </recommendedName>
</protein>
<dbReference type="InterPro" id="IPR001138">
    <property type="entry name" value="Zn2Cys6_DnaBD"/>
</dbReference>
<dbReference type="Gene3D" id="4.10.240.10">
    <property type="entry name" value="Zn(2)-C6 fungal-type DNA-binding domain"/>
    <property type="match status" value="1"/>
</dbReference>
<dbReference type="CDD" id="cd12148">
    <property type="entry name" value="fungal_TF_MHR"/>
    <property type="match status" value="1"/>
</dbReference>
<dbReference type="CDD" id="cd00067">
    <property type="entry name" value="GAL4"/>
    <property type="match status" value="1"/>
</dbReference>
<dbReference type="Pfam" id="PF04082">
    <property type="entry name" value="Fungal_trans"/>
    <property type="match status" value="1"/>
</dbReference>
<feature type="region of interest" description="Disordered" evidence="7">
    <location>
        <begin position="154"/>
        <end position="189"/>
    </location>
</feature>
<evidence type="ECO:0000256" key="1">
    <source>
        <dbReference type="ARBA" id="ARBA00004123"/>
    </source>
</evidence>
<dbReference type="InterPro" id="IPR050815">
    <property type="entry name" value="TF_fung"/>
</dbReference>
<proteinExistence type="predicted"/>
<evidence type="ECO:0000256" key="7">
    <source>
        <dbReference type="SAM" id="MobiDB-lite"/>
    </source>
</evidence>
<dbReference type="Pfam" id="PF00172">
    <property type="entry name" value="Zn_clus"/>
    <property type="match status" value="1"/>
</dbReference>
<comment type="caution">
    <text evidence="9">The sequence shown here is derived from an EMBL/GenBank/DDBJ whole genome shotgun (WGS) entry which is preliminary data.</text>
</comment>
<dbReference type="EMBL" id="MDYM01000003">
    <property type="protein sequence ID" value="OQD67718.1"/>
    <property type="molecule type" value="Genomic_DNA"/>
</dbReference>
<sequence length="643" mass="71923">MDPRSLTNTSTLEPSLQLFTNLSHLKRTTCDLCRERKVRCDRGKPHCGRCKRTGQTCVYPSASGEVTRINSELRSLQSRLRLAESKLHKQDMAFPVELVGPALNARSNNNSPPQALPLTTETTLGDLVIPPDLESWDHAMDFDPLDGLLDRDVSTESSNQCETLNSSAPRSISSGYGDSAPWPSEPPHMAQRTMQQNAHPDLRNEVGEISQATTEQLFHNYIDIVHRQMPLIDTTEFLHETAYATLHQHQALKYAVAMAGAGARNTTLHLEHQYYVAARSHLEMAETRMGNSSFLNLETAQTLILIARYEFTRTDTARAIITLARLMQLIRLLELDNIDRRRTQDDPPHNIQNIQESRNTLWIAYAFYCHASTIFSRCEPIDIQTIHTALPCDWTEGDGDNPQIFLSEAATHPKNNKLSSLAIFVLAMRLAAFTEQHHRMTELNVSGRGAPDYNFCLAHERIENMIGMILSALSGCSLQTEPDKELRVLTLVVTFGARITLYKAAIVNVKKASFLGPVVGESEKTGVLAANAMCDVLLQADVLNPAHVPMYRAMSVIIMRPLALAAEFQLSVVRNSAQGSGMGMYYMNREIRHSMEVICGAMEAFQEGMCQYDAGIRGCREYLDRSQFGNRFSTEFGNKRMSG</sequence>
<keyword evidence="5" id="KW-0804">Transcription</keyword>
<evidence type="ECO:0000313" key="9">
    <source>
        <dbReference type="EMBL" id="OQD67718.1"/>
    </source>
</evidence>
<dbReference type="PROSITE" id="PS50048">
    <property type="entry name" value="ZN2_CY6_FUNGAL_2"/>
    <property type="match status" value="1"/>
</dbReference>
<name>A0A1V6NSI8_PENPO</name>
<dbReference type="SMART" id="SM00066">
    <property type="entry name" value="GAL4"/>
    <property type="match status" value="1"/>
</dbReference>
<dbReference type="PROSITE" id="PS00463">
    <property type="entry name" value="ZN2_CY6_FUNGAL_1"/>
    <property type="match status" value="1"/>
</dbReference>